<evidence type="ECO:0000313" key="2">
    <source>
        <dbReference type="EMBL" id="MBS2966806.1"/>
    </source>
</evidence>
<protein>
    <submittedName>
        <fullName evidence="2">Uncharacterized protein</fullName>
    </submittedName>
</protein>
<accession>A0A8J7WQS1</accession>
<name>A0A8J7WQS1_9ACTN</name>
<dbReference type="InterPro" id="IPR046828">
    <property type="entry name" value="RepSA"/>
</dbReference>
<reference evidence="2" key="1">
    <citation type="submission" date="2021-04" db="EMBL/GenBank/DDBJ databases">
        <title>Genome based classification of Actinospica acidithermotolerans sp. nov., an actinobacterium isolated from an Indonesian hot spring.</title>
        <authorList>
            <person name="Kusuma A.B."/>
            <person name="Putra K.E."/>
            <person name="Nafisah S."/>
            <person name="Loh J."/>
            <person name="Nouioui I."/>
            <person name="Goodfellow M."/>
        </authorList>
    </citation>
    <scope>NUCLEOTIDE SEQUENCE</scope>
    <source>
        <strain evidence="2">DSM 45618</strain>
    </source>
</reference>
<dbReference type="Proteomes" id="UP000677913">
    <property type="component" value="Unassembled WGS sequence"/>
</dbReference>
<dbReference type="EMBL" id="JAGSXH010000198">
    <property type="protein sequence ID" value="MBS2966806.1"/>
    <property type="molecule type" value="Genomic_DNA"/>
</dbReference>
<feature type="region of interest" description="Disordered" evidence="1">
    <location>
        <begin position="74"/>
        <end position="100"/>
    </location>
</feature>
<proteinExistence type="predicted"/>
<gene>
    <name evidence="2" type="ORF">KGA66_27465</name>
</gene>
<feature type="region of interest" description="Disordered" evidence="1">
    <location>
        <begin position="132"/>
        <end position="151"/>
    </location>
</feature>
<organism evidence="2 3">
    <name type="scientific">Actinocrinis puniceicyclus</name>
    <dbReference type="NCBI Taxonomy" id="977794"/>
    <lineage>
        <taxon>Bacteria</taxon>
        <taxon>Bacillati</taxon>
        <taxon>Actinomycetota</taxon>
        <taxon>Actinomycetes</taxon>
        <taxon>Catenulisporales</taxon>
        <taxon>Actinospicaceae</taxon>
        <taxon>Actinocrinis</taxon>
    </lineage>
</organism>
<comment type="caution">
    <text evidence="2">The sequence shown here is derived from an EMBL/GenBank/DDBJ whole genome shotgun (WGS) entry which is preliminary data.</text>
</comment>
<keyword evidence="3" id="KW-1185">Reference proteome</keyword>
<sequence length="151" mass="17355">MDERVTHPSQINLRTNNAHVRSLMRAAWRLGVLPEFKGLNLWRWCHMLGFRGHNTTASRLFSVTRGGLAREREAYREAQNRKRQSKAKRKGADKPVEVPTVTEKNWRYQRRGYHNEGMAAYAGMLRESIEENRQAAKDALAPTRPRGGDAA</sequence>
<evidence type="ECO:0000256" key="1">
    <source>
        <dbReference type="SAM" id="MobiDB-lite"/>
    </source>
</evidence>
<evidence type="ECO:0000313" key="3">
    <source>
        <dbReference type="Proteomes" id="UP000677913"/>
    </source>
</evidence>
<dbReference type="Pfam" id="PF20199">
    <property type="entry name" value="RepSA"/>
    <property type="match status" value="1"/>
</dbReference>
<dbReference type="AlphaFoldDB" id="A0A8J7WQS1"/>